<dbReference type="EMBL" id="SRLO01000364">
    <property type="protein sequence ID" value="TNN59056.1"/>
    <property type="molecule type" value="Genomic_DNA"/>
</dbReference>
<gene>
    <name evidence="3" type="ORF">EYF80_030690</name>
</gene>
<keyword evidence="2" id="KW-0812">Transmembrane</keyword>
<accession>A0A4Z2GZW4</accession>
<keyword evidence="2" id="KW-0472">Membrane</keyword>
<sequence length="162" mass="17742">MADMKKERQIETETKESVEGRDGEDAQSSHGQLGGTRREAQQALGIGRFAALQTGQVAPAAKQIHSLIADSSLSPLRTCSRMVFLFFASVTVDSCMSPIFFIFSSMSIFCSSLRTSVRSSLTVSSLWCCRARAAAHAEWIAVIQFSSSVWPDVLTGEEIREE</sequence>
<proteinExistence type="predicted"/>
<name>A0A4Z2GZW4_9TELE</name>
<feature type="compositionally biased region" description="Basic and acidic residues" evidence="1">
    <location>
        <begin position="1"/>
        <end position="24"/>
    </location>
</feature>
<dbReference type="AlphaFoldDB" id="A0A4Z2GZW4"/>
<protein>
    <submittedName>
        <fullName evidence="3">Uncharacterized protein</fullName>
    </submittedName>
</protein>
<dbReference type="Proteomes" id="UP000314294">
    <property type="component" value="Unassembled WGS sequence"/>
</dbReference>
<evidence type="ECO:0000256" key="1">
    <source>
        <dbReference type="SAM" id="MobiDB-lite"/>
    </source>
</evidence>
<keyword evidence="4" id="KW-1185">Reference proteome</keyword>
<evidence type="ECO:0000256" key="2">
    <source>
        <dbReference type="SAM" id="Phobius"/>
    </source>
</evidence>
<evidence type="ECO:0000313" key="4">
    <source>
        <dbReference type="Proteomes" id="UP000314294"/>
    </source>
</evidence>
<comment type="caution">
    <text evidence="3">The sequence shown here is derived from an EMBL/GenBank/DDBJ whole genome shotgun (WGS) entry which is preliminary data.</text>
</comment>
<organism evidence="3 4">
    <name type="scientific">Liparis tanakae</name>
    <name type="common">Tanaka's snailfish</name>
    <dbReference type="NCBI Taxonomy" id="230148"/>
    <lineage>
        <taxon>Eukaryota</taxon>
        <taxon>Metazoa</taxon>
        <taxon>Chordata</taxon>
        <taxon>Craniata</taxon>
        <taxon>Vertebrata</taxon>
        <taxon>Euteleostomi</taxon>
        <taxon>Actinopterygii</taxon>
        <taxon>Neopterygii</taxon>
        <taxon>Teleostei</taxon>
        <taxon>Neoteleostei</taxon>
        <taxon>Acanthomorphata</taxon>
        <taxon>Eupercaria</taxon>
        <taxon>Perciformes</taxon>
        <taxon>Cottioidei</taxon>
        <taxon>Cottales</taxon>
        <taxon>Liparidae</taxon>
        <taxon>Liparis</taxon>
    </lineage>
</organism>
<feature type="transmembrane region" description="Helical" evidence="2">
    <location>
        <begin position="83"/>
        <end position="109"/>
    </location>
</feature>
<evidence type="ECO:0000313" key="3">
    <source>
        <dbReference type="EMBL" id="TNN59056.1"/>
    </source>
</evidence>
<keyword evidence="2" id="KW-1133">Transmembrane helix</keyword>
<reference evidence="3 4" key="1">
    <citation type="submission" date="2019-03" db="EMBL/GenBank/DDBJ databases">
        <title>First draft genome of Liparis tanakae, snailfish: a comprehensive survey of snailfish specific genes.</title>
        <authorList>
            <person name="Kim W."/>
            <person name="Song I."/>
            <person name="Jeong J.-H."/>
            <person name="Kim D."/>
            <person name="Kim S."/>
            <person name="Ryu S."/>
            <person name="Song J.Y."/>
            <person name="Lee S.K."/>
        </authorList>
    </citation>
    <scope>NUCLEOTIDE SEQUENCE [LARGE SCALE GENOMIC DNA]</scope>
    <source>
        <tissue evidence="3">Muscle</tissue>
    </source>
</reference>
<feature type="region of interest" description="Disordered" evidence="1">
    <location>
        <begin position="1"/>
        <end position="37"/>
    </location>
</feature>